<gene>
    <name evidence="8" type="ORF">ZIOFF_022272</name>
</gene>
<reference evidence="8 9" key="1">
    <citation type="submission" date="2020-08" db="EMBL/GenBank/DDBJ databases">
        <title>Plant Genome Project.</title>
        <authorList>
            <person name="Zhang R.-G."/>
        </authorList>
    </citation>
    <scope>NUCLEOTIDE SEQUENCE [LARGE SCALE GENOMIC DNA]</scope>
    <source>
        <tissue evidence="8">Rhizome</tissue>
    </source>
</reference>
<dbReference type="FunFam" id="3.40.50.300:FF:000326">
    <property type="entry name" value="P-loop containing nucleoside triphosphate hydrolase"/>
    <property type="match status" value="1"/>
</dbReference>
<feature type="region of interest" description="Disordered" evidence="5">
    <location>
        <begin position="1107"/>
        <end position="1129"/>
    </location>
</feature>
<evidence type="ECO:0000259" key="7">
    <source>
        <dbReference type="Pfam" id="PF13087"/>
    </source>
</evidence>
<dbReference type="InterPro" id="IPR041677">
    <property type="entry name" value="DNA2/NAM7_AAA_11"/>
</dbReference>
<dbReference type="Pfam" id="PF13086">
    <property type="entry name" value="AAA_11"/>
    <property type="match status" value="1"/>
</dbReference>
<dbReference type="PANTHER" id="PTHR10887:SF515">
    <property type="entry name" value="P-LOOP CONTAINING NUCLEOSIDE TRIPHOSPHATE HYDROLASES SUPERFAMILY PROTEIN"/>
    <property type="match status" value="1"/>
</dbReference>
<dbReference type="GO" id="GO:0005694">
    <property type="term" value="C:chromosome"/>
    <property type="evidence" value="ECO:0007669"/>
    <property type="project" value="UniProtKB-ARBA"/>
</dbReference>
<evidence type="ECO:0000256" key="4">
    <source>
        <dbReference type="ARBA" id="ARBA00022840"/>
    </source>
</evidence>
<evidence type="ECO:0000313" key="8">
    <source>
        <dbReference type="EMBL" id="KAG6518791.1"/>
    </source>
</evidence>
<dbReference type="Proteomes" id="UP000734854">
    <property type="component" value="Unassembled WGS sequence"/>
</dbReference>
<keyword evidence="4" id="KW-0067">ATP-binding</keyword>
<dbReference type="EMBL" id="JACMSC010000006">
    <property type="protein sequence ID" value="KAG6518791.1"/>
    <property type="molecule type" value="Genomic_DNA"/>
</dbReference>
<dbReference type="InterPro" id="IPR045055">
    <property type="entry name" value="DNA2/NAM7-like"/>
</dbReference>
<feature type="compositionally biased region" description="Polar residues" evidence="5">
    <location>
        <begin position="1118"/>
        <end position="1129"/>
    </location>
</feature>
<keyword evidence="1" id="KW-0547">Nucleotide-binding</keyword>
<evidence type="ECO:0000256" key="2">
    <source>
        <dbReference type="ARBA" id="ARBA00022801"/>
    </source>
</evidence>
<keyword evidence="3" id="KW-0347">Helicase</keyword>
<sequence>MSDSEGHGRLAEQIFLWSMEDVLDPDFFKHKVKRIPMTFESVENYLRSFTYPLLEELRSEMCSNLKDLSRAPFAKIEQHNCMNHKERVYLMDVERPADRRKAHDRELNASKYGDKMPVRNFSNRGRGSVARPCKDAIGSRSSSDGGRSAGSYRPRVGDILTLSQSRPSDGFGPMMGQESYCLLEVIEDESLGHPQGSFAVRASKDIDVSRGGYSCKEISGFFVVYLLNMTTYARIWKAMSFELAQKRSLSLIYKVVDFKLEDDMGDISFATDSDFCSIQNIEIGMNITKLSLNESQTNAILSCISAIKSHNDTSIRLVWGPPGTGKTKTISGLVWLLDQLRCRTLICSPTNNAVKEVASSLLKLLKESSGISPCRLGDVVLFGNEERLKIGDDLRDVFLEHRADSLKRCFGIGSHTGWKNCLSSLLELFEHGAVLYRTFLHKEKIKDDEKYYYVENPSSQSEETFLLFVRKKFAALLKEFRECFNTLYVHMPAAALSEVCYKHIKNLLHSLECFNTFLFKKDAVNDLEKVFGFSFEEQEESLPEFIDFVGSNINTFTKLLKLKIVCCHNVKLLEQSLHLPSFSDKQSIMDFCLQMANLVLCTVSSSSLLYRLQLAKPFEVVVIDEAAQLKECESLIPLQVSSINHAVLVGDECQLPALVKSKVSENSMFGRSLFERLSQLGCKKHLLKVQYRMCPSISSFPLKNFYDFQIINGPNVIKEDYRKRFLPREMFGSYSFINIADGTESVDSFGHSTKNDMEVVVILEILRNLHTATLETKQSFSVGVICLYSAQIVAIQKQLRNMHLSNSNMSLKVSTVDGFQGSEEDVILLSTVRSNADGSIGFVSNPNHTNVALTRARYCLWILGNGPTLSTSESVWAKIVHDAKVRRCFFNATEDENIAKAINRPFTSSSTIDSLNFDFLHISESQKKVHYFLVLIVVANYKSIIYFTILNYDNQFFDNDILILVVVSECNESVHGYAKSMHQPKIHLVTEGFSDEILPSPCGVKLIEYDESIQRSAKAICLPTYQEFGDDMDKIDTEKLEMIELTQPMNQEFDTEELKMMLNELNDDDRDDRRIHLFPLLSFDAQEDMQYILRVLHARATALSMLTVSKKDSPPPQDRSSSALLQRPSEISSKSSSWLCMSTLPADEAVRIDNQSAALPLSKLHDFVSVHCGAGRPASASVMPKRLDIQNNLEWIMCSAQFGRPKSRYAFHADDDFFWAKCFRTDHFGAQIWLHLHGQSSLPDPNFSIVYGPPTILGLDLHIFR</sequence>
<dbReference type="Gene3D" id="3.40.50.300">
    <property type="entry name" value="P-loop containing nucleotide triphosphate hydrolases"/>
    <property type="match status" value="2"/>
</dbReference>
<dbReference type="GO" id="GO:0016787">
    <property type="term" value="F:hydrolase activity"/>
    <property type="evidence" value="ECO:0007669"/>
    <property type="project" value="UniProtKB-KW"/>
</dbReference>
<dbReference type="GO" id="GO:0005524">
    <property type="term" value="F:ATP binding"/>
    <property type="evidence" value="ECO:0007669"/>
    <property type="project" value="UniProtKB-KW"/>
</dbReference>
<dbReference type="Pfam" id="PF13087">
    <property type="entry name" value="AAA_12"/>
    <property type="match status" value="1"/>
</dbReference>
<feature type="compositionally biased region" description="Low complexity" evidence="5">
    <location>
        <begin position="135"/>
        <end position="151"/>
    </location>
</feature>
<feature type="domain" description="DNA2/NAM7 helicase helicase" evidence="6">
    <location>
        <begin position="292"/>
        <end position="662"/>
    </location>
</feature>
<dbReference type="GO" id="GO:0004386">
    <property type="term" value="F:helicase activity"/>
    <property type="evidence" value="ECO:0007669"/>
    <property type="project" value="UniProtKB-KW"/>
</dbReference>
<dbReference type="CDD" id="cd18808">
    <property type="entry name" value="SF1_C_Upf1"/>
    <property type="match status" value="1"/>
</dbReference>
<evidence type="ECO:0000256" key="5">
    <source>
        <dbReference type="SAM" id="MobiDB-lite"/>
    </source>
</evidence>
<dbReference type="PANTHER" id="PTHR10887">
    <property type="entry name" value="DNA2/NAM7 HELICASE FAMILY"/>
    <property type="match status" value="1"/>
</dbReference>
<dbReference type="SUPFAM" id="SSF52540">
    <property type="entry name" value="P-loop containing nucleoside triphosphate hydrolases"/>
    <property type="match status" value="1"/>
</dbReference>
<proteinExistence type="predicted"/>
<feature type="region of interest" description="Disordered" evidence="5">
    <location>
        <begin position="114"/>
        <end position="152"/>
    </location>
</feature>
<evidence type="ECO:0000256" key="1">
    <source>
        <dbReference type="ARBA" id="ARBA00022741"/>
    </source>
</evidence>
<evidence type="ECO:0000259" key="6">
    <source>
        <dbReference type="Pfam" id="PF13086"/>
    </source>
</evidence>
<dbReference type="AlphaFoldDB" id="A0A8J5L955"/>
<evidence type="ECO:0000313" key="9">
    <source>
        <dbReference type="Proteomes" id="UP000734854"/>
    </source>
</evidence>
<dbReference type="InterPro" id="IPR041679">
    <property type="entry name" value="DNA2/NAM7-like_C"/>
</dbReference>
<accession>A0A8J5L955</accession>
<keyword evidence="2" id="KW-0378">Hydrolase</keyword>
<dbReference type="InterPro" id="IPR047187">
    <property type="entry name" value="SF1_C_Upf1"/>
</dbReference>
<evidence type="ECO:0000256" key="3">
    <source>
        <dbReference type="ARBA" id="ARBA00022806"/>
    </source>
</evidence>
<keyword evidence="9" id="KW-1185">Reference proteome</keyword>
<feature type="domain" description="DNA2/NAM7 helicase-like C-terminal" evidence="7">
    <location>
        <begin position="670"/>
        <end position="865"/>
    </location>
</feature>
<dbReference type="InterPro" id="IPR027417">
    <property type="entry name" value="P-loop_NTPase"/>
</dbReference>
<name>A0A8J5L955_ZINOF</name>
<protein>
    <submittedName>
        <fullName evidence="8">Uncharacterized protein</fullName>
    </submittedName>
</protein>
<comment type="caution">
    <text evidence="8">The sequence shown here is derived from an EMBL/GenBank/DDBJ whole genome shotgun (WGS) entry which is preliminary data.</text>
</comment>
<organism evidence="8 9">
    <name type="scientific">Zingiber officinale</name>
    <name type="common">Ginger</name>
    <name type="synonym">Amomum zingiber</name>
    <dbReference type="NCBI Taxonomy" id="94328"/>
    <lineage>
        <taxon>Eukaryota</taxon>
        <taxon>Viridiplantae</taxon>
        <taxon>Streptophyta</taxon>
        <taxon>Embryophyta</taxon>
        <taxon>Tracheophyta</taxon>
        <taxon>Spermatophyta</taxon>
        <taxon>Magnoliopsida</taxon>
        <taxon>Liliopsida</taxon>
        <taxon>Zingiberales</taxon>
        <taxon>Zingiberaceae</taxon>
        <taxon>Zingiber</taxon>
    </lineage>
</organism>